<gene>
    <name evidence="2" type="ORF">ILYODFUR_035238</name>
</gene>
<keyword evidence="1" id="KW-0812">Transmembrane</keyword>
<comment type="caution">
    <text evidence="2">The sequence shown here is derived from an EMBL/GenBank/DDBJ whole genome shotgun (WGS) entry which is preliminary data.</text>
</comment>
<reference evidence="2 3" key="1">
    <citation type="submission" date="2021-06" db="EMBL/GenBank/DDBJ databases">
        <authorList>
            <person name="Palmer J.M."/>
        </authorList>
    </citation>
    <scope>NUCLEOTIDE SEQUENCE [LARGE SCALE GENOMIC DNA]</scope>
    <source>
        <strain evidence="3">if_2019</strain>
        <tissue evidence="2">Muscle</tissue>
    </source>
</reference>
<feature type="transmembrane region" description="Helical" evidence="1">
    <location>
        <begin position="62"/>
        <end position="85"/>
    </location>
</feature>
<keyword evidence="3" id="KW-1185">Reference proteome</keyword>
<keyword evidence="1" id="KW-0472">Membrane</keyword>
<dbReference type="EMBL" id="JAHRIQ010064560">
    <property type="protein sequence ID" value="MEQ2242368.1"/>
    <property type="molecule type" value="Genomic_DNA"/>
</dbReference>
<name>A0ABV0UDZ7_9TELE</name>
<keyword evidence="1" id="KW-1133">Transmembrane helix</keyword>
<protein>
    <recommendedName>
        <fullName evidence="4">Transmembrane protein</fullName>
    </recommendedName>
</protein>
<evidence type="ECO:0000256" key="1">
    <source>
        <dbReference type="SAM" id="Phobius"/>
    </source>
</evidence>
<evidence type="ECO:0000313" key="3">
    <source>
        <dbReference type="Proteomes" id="UP001482620"/>
    </source>
</evidence>
<evidence type="ECO:0000313" key="2">
    <source>
        <dbReference type="EMBL" id="MEQ2242368.1"/>
    </source>
</evidence>
<organism evidence="2 3">
    <name type="scientific">Ilyodon furcidens</name>
    <name type="common">goldbreast splitfin</name>
    <dbReference type="NCBI Taxonomy" id="33524"/>
    <lineage>
        <taxon>Eukaryota</taxon>
        <taxon>Metazoa</taxon>
        <taxon>Chordata</taxon>
        <taxon>Craniata</taxon>
        <taxon>Vertebrata</taxon>
        <taxon>Euteleostomi</taxon>
        <taxon>Actinopterygii</taxon>
        <taxon>Neopterygii</taxon>
        <taxon>Teleostei</taxon>
        <taxon>Neoteleostei</taxon>
        <taxon>Acanthomorphata</taxon>
        <taxon>Ovalentaria</taxon>
        <taxon>Atherinomorphae</taxon>
        <taxon>Cyprinodontiformes</taxon>
        <taxon>Goodeidae</taxon>
        <taxon>Ilyodon</taxon>
    </lineage>
</organism>
<evidence type="ECO:0008006" key="4">
    <source>
        <dbReference type="Google" id="ProtNLM"/>
    </source>
</evidence>
<proteinExistence type="predicted"/>
<dbReference type="Proteomes" id="UP001482620">
    <property type="component" value="Unassembled WGS sequence"/>
</dbReference>
<accession>A0ABV0UDZ7</accession>
<sequence length="110" mass="12589">MHTEISELKRMRKKHTYTKRQTHTLTPRGDGGQTGVIVSSSRSREHIDFSHTPLSTHLPLILAPYSLLLLIFFFPSLFFLILVLFSKLFSLKTPVTPFKLICSVLRLCCS</sequence>